<proteinExistence type="predicted"/>
<dbReference type="OrthoDB" id="3972735at2759"/>
<evidence type="ECO:0000313" key="2">
    <source>
        <dbReference type="EMBL" id="OBA25928.1"/>
    </source>
</evidence>
<dbReference type="EMBL" id="LXPE01000033">
    <property type="protein sequence ID" value="OBA25928.1"/>
    <property type="molecule type" value="Genomic_DNA"/>
</dbReference>
<protein>
    <submittedName>
        <fullName evidence="2">Uncharacterized protein</fullName>
    </submittedName>
</protein>
<evidence type="ECO:0000313" key="3">
    <source>
        <dbReference type="Proteomes" id="UP000092321"/>
    </source>
</evidence>
<gene>
    <name evidence="2" type="ORF">HANVADRAFT_59847</name>
</gene>
<organism evidence="2 3">
    <name type="scientific">Hanseniaspora valbyensis NRRL Y-1626</name>
    <dbReference type="NCBI Taxonomy" id="766949"/>
    <lineage>
        <taxon>Eukaryota</taxon>
        <taxon>Fungi</taxon>
        <taxon>Dikarya</taxon>
        <taxon>Ascomycota</taxon>
        <taxon>Saccharomycotina</taxon>
        <taxon>Saccharomycetes</taxon>
        <taxon>Saccharomycodales</taxon>
        <taxon>Saccharomycodaceae</taxon>
        <taxon>Hanseniaspora</taxon>
    </lineage>
</organism>
<name>A0A1B7TB27_9ASCO</name>
<dbReference type="Proteomes" id="UP000092321">
    <property type="component" value="Unassembled WGS sequence"/>
</dbReference>
<feature type="compositionally biased region" description="Polar residues" evidence="1">
    <location>
        <begin position="130"/>
        <end position="143"/>
    </location>
</feature>
<keyword evidence="3" id="KW-1185">Reference proteome</keyword>
<feature type="region of interest" description="Disordered" evidence="1">
    <location>
        <begin position="50"/>
        <end position="117"/>
    </location>
</feature>
<accession>A0A1B7TB27</accession>
<dbReference type="AlphaFoldDB" id="A0A1B7TB27"/>
<evidence type="ECO:0000256" key="1">
    <source>
        <dbReference type="SAM" id="MobiDB-lite"/>
    </source>
</evidence>
<feature type="compositionally biased region" description="Polar residues" evidence="1">
    <location>
        <begin position="149"/>
        <end position="165"/>
    </location>
</feature>
<sequence length="445" mass="51008">MLKVKNSYNILTVNLAKRGFKQISVALNEKNKNSDDWNDFIGSLSNTKKTEQVYNRPKNNNKSFARNKNNKDFNNRNNKNFNNKKLHTQNKSGPNDAAKNQRNKLNEKSASTSSKKKEIDVDLSIFDSAYGTSSVPNPASKKSNYAERTGNQKSKSFNPRRTPQKASPEFNPDRVISGHSYGVKEYRIESKTEETARRLTYKAVKNDDKVVLGTAMKFFKSHSNYTQPEIFLNPNMLVDTSRECMKNVPRMINSKEHALRDAGFDVYKKLANENKFRTEKISQIMQVQEWEELPEGFNLNDPSWDYIERKHMIHSSLNKGSTYEHVHESAKNAINSDESLKLDVSRLDSILNGKFDQDYLGDLGLNKLSDFQTKFKGIYAPNVIENLYQSSKMLKTAINNSPAFINHPERKQELFEYMSLLKPTNRILDNKKIILSGHKPGKANA</sequence>
<feature type="compositionally biased region" description="Low complexity" evidence="1">
    <location>
        <begin position="58"/>
        <end position="67"/>
    </location>
</feature>
<feature type="region of interest" description="Disordered" evidence="1">
    <location>
        <begin position="130"/>
        <end position="176"/>
    </location>
</feature>
<comment type="caution">
    <text evidence="2">The sequence shown here is derived from an EMBL/GenBank/DDBJ whole genome shotgun (WGS) entry which is preliminary data.</text>
</comment>
<reference evidence="3" key="1">
    <citation type="journal article" date="2016" name="Proc. Natl. Acad. Sci. U.S.A.">
        <title>Comparative genomics of biotechnologically important yeasts.</title>
        <authorList>
            <person name="Riley R."/>
            <person name="Haridas S."/>
            <person name="Wolfe K.H."/>
            <person name="Lopes M.R."/>
            <person name="Hittinger C.T."/>
            <person name="Goeker M."/>
            <person name="Salamov A.A."/>
            <person name="Wisecaver J.H."/>
            <person name="Long T.M."/>
            <person name="Calvey C.H."/>
            <person name="Aerts A.L."/>
            <person name="Barry K.W."/>
            <person name="Choi C."/>
            <person name="Clum A."/>
            <person name="Coughlan A.Y."/>
            <person name="Deshpande S."/>
            <person name="Douglass A.P."/>
            <person name="Hanson S.J."/>
            <person name="Klenk H.-P."/>
            <person name="LaButti K.M."/>
            <person name="Lapidus A."/>
            <person name="Lindquist E.A."/>
            <person name="Lipzen A.M."/>
            <person name="Meier-Kolthoff J.P."/>
            <person name="Ohm R.A."/>
            <person name="Otillar R.P."/>
            <person name="Pangilinan J.L."/>
            <person name="Peng Y."/>
            <person name="Rokas A."/>
            <person name="Rosa C.A."/>
            <person name="Scheuner C."/>
            <person name="Sibirny A.A."/>
            <person name="Slot J.C."/>
            <person name="Stielow J.B."/>
            <person name="Sun H."/>
            <person name="Kurtzman C.P."/>
            <person name="Blackwell M."/>
            <person name="Grigoriev I.V."/>
            <person name="Jeffries T.W."/>
        </authorList>
    </citation>
    <scope>NUCLEOTIDE SEQUENCE [LARGE SCALE GENOMIC DNA]</scope>
    <source>
        <strain evidence="3">NRRL Y-1626</strain>
    </source>
</reference>